<feature type="transmembrane region" description="Helical" evidence="1">
    <location>
        <begin position="100"/>
        <end position="120"/>
    </location>
</feature>
<proteinExistence type="predicted"/>
<evidence type="ECO:0000256" key="1">
    <source>
        <dbReference type="SAM" id="Phobius"/>
    </source>
</evidence>
<keyword evidence="1" id="KW-0812">Transmembrane</keyword>
<comment type="caution">
    <text evidence="2">The sequence shown here is derived from an EMBL/GenBank/DDBJ whole genome shotgun (WGS) entry which is preliminary data.</text>
</comment>
<feature type="non-terminal residue" evidence="2">
    <location>
        <position position="1"/>
    </location>
</feature>
<keyword evidence="1" id="KW-1133">Transmembrane helix</keyword>
<gene>
    <name evidence="2" type="ORF">RRG08_056864</name>
</gene>
<keyword evidence="1" id="KW-0472">Membrane</keyword>
<sequence>ACLRDATLYTPTLSMSGKRVPPSPPPPPLGVISGCKMLIVHNWLPSGGRMAGVVPSFLAYITDSPFIHSRSIELRDRSRALIRIRKDLELAIPRCSSARILVFCLASFFFLSLCVFEYYLPTVPRFFVCSLQTSETIEMCFCLGSVDLLERTPEMIQYMDFGMMSCQRLGYVSSSPTLNELRFTHHGSATLTIS</sequence>
<accession>A0AAE0ZDL1</accession>
<evidence type="ECO:0000313" key="2">
    <source>
        <dbReference type="EMBL" id="KAK3766781.1"/>
    </source>
</evidence>
<keyword evidence="3" id="KW-1185">Reference proteome</keyword>
<evidence type="ECO:0000313" key="3">
    <source>
        <dbReference type="Proteomes" id="UP001283361"/>
    </source>
</evidence>
<dbReference type="EMBL" id="JAWDGP010004194">
    <property type="protein sequence ID" value="KAK3766781.1"/>
    <property type="molecule type" value="Genomic_DNA"/>
</dbReference>
<name>A0AAE0ZDL1_9GAST</name>
<dbReference type="Proteomes" id="UP001283361">
    <property type="component" value="Unassembled WGS sequence"/>
</dbReference>
<protein>
    <submittedName>
        <fullName evidence="2">Uncharacterized protein</fullName>
    </submittedName>
</protein>
<organism evidence="2 3">
    <name type="scientific">Elysia crispata</name>
    <name type="common">lettuce slug</name>
    <dbReference type="NCBI Taxonomy" id="231223"/>
    <lineage>
        <taxon>Eukaryota</taxon>
        <taxon>Metazoa</taxon>
        <taxon>Spiralia</taxon>
        <taxon>Lophotrochozoa</taxon>
        <taxon>Mollusca</taxon>
        <taxon>Gastropoda</taxon>
        <taxon>Heterobranchia</taxon>
        <taxon>Euthyneura</taxon>
        <taxon>Panpulmonata</taxon>
        <taxon>Sacoglossa</taxon>
        <taxon>Placobranchoidea</taxon>
        <taxon>Plakobranchidae</taxon>
        <taxon>Elysia</taxon>
    </lineage>
</organism>
<reference evidence="2" key="1">
    <citation type="journal article" date="2023" name="G3 (Bethesda)">
        <title>A reference genome for the long-term kleptoplast-retaining sea slug Elysia crispata morphotype clarki.</title>
        <authorList>
            <person name="Eastman K.E."/>
            <person name="Pendleton A.L."/>
            <person name="Shaikh M.A."/>
            <person name="Suttiyut T."/>
            <person name="Ogas R."/>
            <person name="Tomko P."/>
            <person name="Gavelis G."/>
            <person name="Widhalm J.R."/>
            <person name="Wisecaver J.H."/>
        </authorList>
    </citation>
    <scope>NUCLEOTIDE SEQUENCE</scope>
    <source>
        <strain evidence="2">ECLA1</strain>
    </source>
</reference>
<dbReference type="AlphaFoldDB" id="A0AAE0ZDL1"/>